<dbReference type="UniPathway" id="UPA00070">
    <property type="reaction ID" value="UER00115"/>
</dbReference>
<feature type="binding site" evidence="8">
    <location>
        <position position="283"/>
    </location>
    <ligand>
        <name>L-glutamine</name>
        <dbReference type="ChEBI" id="CHEBI:58359"/>
    </ligand>
</feature>
<keyword evidence="6 8" id="KW-0315">Glutamine amidotransferase</keyword>
<dbReference type="SMART" id="SM01097">
    <property type="entry name" value="CPSase_sm_chain"/>
    <property type="match status" value="1"/>
</dbReference>
<sequence>MKQGYLILETGEVFEGVLAGEFSGETEGEVVFNTSMSGYQEIITDPSYAGQIIVFTYPLIGNYGVSGEDDESVFPHLRGIVTGEMSSDLHHHRATGSLQGRMEENRLPCLMDIDTRSLVRTIRKKGTVRGIISERKDAAVQAGEDGAMYDRVTTKKVETYGNRGPHVVLLDFGYKKSILDYLIEQRCKVTVVPYHHSIQDIRGLNPDGVVISNGPGNPEHAADQLEKIRELTDTHPTLGICLGHQLIAMAYGAKTTKLLFGHRGGNHPVKDLKTGKAYITSQNHGYVVQEETIDNDLFEVSFRNINDGSVEGLRHKKKPVQAVQFHPEGHPGPLDTVFIFEQFVGRLKERQLSGTSIR</sequence>
<feature type="domain" description="Carbamoyl-phosphate synthase small subunit N-terminal" evidence="9">
    <location>
        <begin position="2"/>
        <end position="133"/>
    </location>
</feature>
<dbReference type="Gene3D" id="3.40.50.880">
    <property type="match status" value="1"/>
</dbReference>
<dbReference type="GO" id="GO:0006526">
    <property type="term" value="P:L-arginine biosynthetic process"/>
    <property type="evidence" value="ECO:0007669"/>
    <property type="project" value="UniProtKB-UniRule"/>
</dbReference>
<feature type="binding site" evidence="8">
    <location>
        <position position="214"/>
    </location>
    <ligand>
        <name>L-glutamine</name>
        <dbReference type="ChEBI" id="CHEBI:58359"/>
    </ligand>
</feature>
<feature type="region of interest" description="CPSase" evidence="8">
    <location>
        <begin position="1"/>
        <end position="165"/>
    </location>
</feature>
<keyword evidence="4 8" id="KW-0547">Nucleotide-binding</keyword>
<dbReference type="InterPro" id="IPR035686">
    <property type="entry name" value="CPSase_GATase1"/>
</dbReference>
<dbReference type="OrthoDB" id="9804328at2"/>
<dbReference type="PANTHER" id="PTHR43418:SF7">
    <property type="entry name" value="CARBAMOYL-PHOSPHATE SYNTHASE SMALL CHAIN"/>
    <property type="match status" value="1"/>
</dbReference>
<feature type="binding site" evidence="8">
    <location>
        <position position="285"/>
    </location>
    <ligand>
        <name>L-glutamine</name>
        <dbReference type="ChEBI" id="CHEBI:58359"/>
    </ligand>
</feature>
<dbReference type="GO" id="GO:0006207">
    <property type="term" value="P:'de novo' pyrimidine nucleobase biosynthetic process"/>
    <property type="evidence" value="ECO:0007669"/>
    <property type="project" value="InterPro"/>
</dbReference>
<dbReference type="Proteomes" id="UP000199200">
    <property type="component" value="Unassembled WGS sequence"/>
</dbReference>
<feature type="binding site" evidence="8">
    <location>
        <position position="286"/>
    </location>
    <ligand>
        <name>L-glutamine</name>
        <dbReference type="ChEBI" id="CHEBI:58359"/>
    </ligand>
</feature>
<dbReference type="EMBL" id="FNZF01000002">
    <property type="protein sequence ID" value="SEJ29529.1"/>
    <property type="molecule type" value="Genomic_DNA"/>
</dbReference>
<evidence type="ECO:0000313" key="11">
    <source>
        <dbReference type="Proteomes" id="UP000199200"/>
    </source>
</evidence>
<feature type="active site" evidence="8">
    <location>
        <position position="328"/>
    </location>
</feature>
<dbReference type="Gene3D" id="3.50.30.20">
    <property type="entry name" value="Carbamoyl-phosphate synthase small subunit, N-terminal domain"/>
    <property type="match status" value="1"/>
</dbReference>
<dbReference type="SUPFAM" id="SSF52021">
    <property type="entry name" value="Carbamoyl phosphate synthetase, small subunit N-terminal domain"/>
    <property type="match status" value="1"/>
</dbReference>
<dbReference type="AlphaFoldDB" id="A0A1H6XKC6"/>
<accession>A0A1H6XKC6</accession>
<dbReference type="STRING" id="426757.SAMN04488127_1532"/>
<comment type="subunit">
    <text evidence="8">Composed of two chains; the small (or glutamine) chain promotes the hydrolysis of glutamine to ammonia, which is used by the large (or ammonia) chain to synthesize carbamoyl phosphate. Tetramer of heterodimers (alpha,beta)4.</text>
</comment>
<evidence type="ECO:0000259" key="9">
    <source>
        <dbReference type="SMART" id="SM01097"/>
    </source>
</evidence>
<keyword evidence="8" id="KW-0665">Pyrimidine biosynthesis</keyword>
<feature type="binding site" evidence="8">
    <location>
        <position position="216"/>
    </location>
    <ligand>
        <name>L-glutamine</name>
        <dbReference type="ChEBI" id="CHEBI:58359"/>
    </ligand>
</feature>
<evidence type="ECO:0000313" key="10">
    <source>
        <dbReference type="EMBL" id="SEJ29529.1"/>
    </source>
</evidence>
<evidence type="ECO:0000256" key="8">
    <source>
        <dbReference type="HAMAP-Rule" id="MF_01209"/>
    </source>
</evidence>
<dbReference type="NCBIfam" id="TIGR01368">
    <property type="entry name" value="CPSaseIIsmall"/>
    <property type="match status" value="1"/>
</dbReference>
<comment type="function">
    <text evidence="8">Small subunit of the glutamine-dependent carbamoyl phosphate synthetase (CPSase). CPSase catalyzes the formation of carbamoyl phosphate from the ammonia moiety of glutamine, carbonate, and phosphate donated by ATP, constituting the first step of 2 biosynthetic pathways, one leading to arginine and/or urea and the other to pyrimidine nucleotides. The small subunit (glutamine amidotransferase) binds and cleaves glutamine to supply the large subunit with the substrate ammonia.</text>
</comment>
<feature type="active site" description="Nucleophile" evidence="8">
    <location>
        <position position="241"/>
    </location>
</feature>
<dbReference type="SUPFAM" id="SSF52317">
    <property type="entry name" value="Class I glutamine amidotransferase-like"/>
    <property type="match status" value="1"/>
</dbReference>
<dbReference type="GO" id="GO:0006541">
    <property type="term" value="P:glutamine metabolic process"/>
    <property type="evidence" value="ECO:0007669"/>
    <property type="project" value="InterPro"/>
</dbReference>
<dbReference type="InterPro" id="IPR002474">
    <property type="entry name" value="CarbamoylP_synth_ssu_N"/>
</dbReference>
<evidence type="ECO:0000256" key="4">
    <source>
        <dbReference type="ARBA" id="ARBA00022741"/>
    </source>
</evidence>
<feature type="binding site" evidence="8">
    <location>
        <position position="47"/>
    </location>
    <ligand>
        <name>L-glutamine</name>
        <dbReference type="ChEBI" id="CHEBI:58359"/>
    </ligand>
</feature>
<dbReference type="GO" id="GO:0044205">
    <property type="term" value="P:'de novo' UMP biosynthetic process"/>
    <property type="evidence" value="ECO:0007669"/>
    <property type="project" value="UniProtKB-UniRule"/>
</dbReference>
<evidence type="ECO:0000256" key="5">
    <source>
        <dbReference type="ARBA" id="ARBA00022840"/>
    </source>
</evidence>
<feature type="binding site" evidence="8">
    <location>
        <position position="242"/>
    </location>
    <ligand>
        <name>L-glutamine</name>
        <dbReference type="ChEBI" id="CHEBI:58359"/>
    </ligand>
</feature>
<keyword evidence="11" id="KW-1185">Reference proteome</keyword>
<feature type="binding site" evidence="8">
    <location>
        <position position="245"/>
    </location>
    <ligand>
        <name>L-glutamine</name>
        <dbReference type="ChEBI" id="CHEBI:58359"/>
    </ligand>
</feature>
<protein>
    <recommendedName>
        <fullName evidence="8">Carbamoyl phosphate synthase small chain</fullName>
        <ecNumber evidence="8">6.3.5.5</ecNumber>
    </recommendedName>
    <alternativeName>
        <fullName evidence="8">Carbamoyl phosphate synthetase glutamine chain</fullName>
    </alternativeName>
</protein>
<dbReference type="InterPro" id="IPR036480">
    <property type="entry name" value="CarbP_synth_ssu_N_sf"/>
</dbReference>
<comment type="similarity">
    <text evidence="2 8">Belongs to the CarA family.</text>
</comment>
<gene>
    <name evidence="8" type="primary">carA</name>
    <name evidence="10" type="ORF">SAMN04488127_1532</name>
</gene>
<dbReference type="CDD" id="cd01744">
    <property type="entry name" value="GATase1_CPSase"/>
    <property type="match status" value="1"/>
</dbReference>
<dbReference type="PROSITE" id="PS51273">
    <property type="entry name" value="GATASE_TYPE_1"/>
    <property type="match status" value="1"/>
</dbReference>
<feature type="active site" evidence="8">
    <location>
        <position position="326"/>
    </location>
</feature>
<dbReference type="NCBIfam" id="NF009475">
    <property type="entry name" value="PRK12838.1"/>
    <property type="match status" value="1"/>
</dbReference>
<evidence type="ECO:0000256" key="2">
    <source>
        <dbReference type="ARBA" id="ARBA00007800"/>
    </source>
</evidence>
<keyword evidence="5 8" id="KW-0067">ATP-binding</keyword>
<dbReference type="Pfam" id="PF00988">
    <property type="entry name" value="CPSase_sm_chain"/>
    <property type="match status" value="1"/>
</dbReference>
<keyword evidence="3 8" id="KW-0436">Ligase</keyword>
<evidence type="ECO:0000256" key="1">
    <source>
        <dbReference type="ARBA" id="ARBA00005077"/>
    </source>
</evidence>
<dbReference type="PRINTS" id="PR00099">
    <property type="entry name" value="CPSGATASE"/>
</dbReference>
<dbReference type="EC" id="6.3.5.5" evidence="8"/>
<dbReference type="GO" id="GO:0004359">
    <property type="term" value="F:glutaminase activity"/>
    <property type="evidence" value="ECO:0007669"/>
    <property type="project" value="RHEA"/>
</dbReference>
<dbReference type="GO" id="GO:0005524">
    <property type="term" value="F:ATP binding"/>
    <property type="evidence" value="ECO:0007669"/>
    <property type="project" value="UniProtKB-UniRule"/>
</dbReference>
<name>A0A1H6XKC6_9BACL</name>
<dbReference type="HAMAP" id="MF_01209">
    <property type="entry name" value="CPSase_S_chain"/>
    <property type="match status" value="1"/>
</dbReference>
<organism evidence="10 11">
    <name type="scientific">Bhargavaea ginsengi</name>
    <dbReference type="NCBI Taxonomy" id="426757"/>
    <lineage>
        <taxon>Bacteria</taxon>
        <taxon>Bacillati</taxon>
        <taxon>Bacillota</taxon>
        <taxon>Bacilli</taxon>
        <taxon>Bacillales</taxon>
        <taxon>Caryophanaceae</taxon>
        <taxon>Bhargavaea</taxon>
    </lineage>
</organism>
<keyword evidence="8" id="KW-0055">Arginine biosynthesis</keyword>
<dbReference type="Pfam" id="PF00117">
    <property type="entry name" value="GATase"/>
    <property type="match status" value="1"/>
</dbReference>
<dbReference type="PANTHER" id="PTHR43418">
    <property type="entry name" value="MULTIFUNCTIONAL TRYPTOPHAN BIOSYNTHESIS PROTEIN-RELATED"/>
    <property type="match status" value="1"/>
</dbReference>
<comment type="catalytic activity">
    <reaction evidence="8">
        <text>L-glutamine + H2O = L-glutamate + NH4(+)</text>
        <dbReference type="Rhea" id="RHEA:15889"/>
        <dbReference type="ChEBI" id="CHEBI:15377"/>
        <dbReference type="ChEBI" id="CHEBI:28938"/>
        <dbReference type="ChEBI" id="CHEBI:29985"/>
        <dbReference type="ChEBI" id="CHEBI:58359"/>
    </reaction>
</comment>
<comment type="catalytic activity">
    <reaction evidence="7 8">
        <text>hydrogencarbonate + L-glutamine + 2 ATP + H2O = carbamoyl phosphate + L-glutamate + 2 ADP + phosphate + 2 H(+)</text>
        <dbReference type="Rhea" id="RHEA:18633"/>
        <dbReference type="ChEBI" id="CHEBI:15377"/>
        <dbReference type="ChEBI" id="CHEBI:15378"/>
        <dbReference type="ChEBI" id="CHEBI:17544"/>
        <dbReference type="ChEBI" id="CHEBI:29985"/>
        <dbReference type="ChEBI" id="CHEBI:30616"/>
        <dbReference type="ChEBI" id="CHEBI:43474"/>
        <dbReference type="ChEBI" id="CHEBI:58228"/>
        <dbReference type="ChEBI" id="CHEBI:58359"/>
        <dbReference type="ChEBI" id="CHEBI:456216"/>
        <dbReference type="EC" id="6.3.5.5"/>
    </reaction>
</comment>
<proteinExistence type="inferred from homology"/>
<comment type="pathway">
    <text evidence="8">Pyrimidine metabolism; UMP biosynthesis via de novo pathway; (S)-dihydroorotate from bicarbonate: step 1/3.</text>
</comment>
<evidence type="ECO:0000256" key="7">
    <source>
        <dbReference type="ARBA" id="ARBA00048816"/>
    </source>
</evidence>
<dbReference type="InterPro" id="IPR029062">
    <property type="entry name" value="Class_I_gatase-like"/>
</dbReference>
<comment type="pathway">
    <text evidence="1 8">Amino-acid biosynthesis; L-arginine biosynthesis; carbamoyl phosphate from bicarbonate: step 1/1.</text>
</comment>
<dbReference type="GO" id="GO:0004088">
    <property type="term" value="F:carbamoyl-phosphate synthase (glutamine-hydrolyzing) activity"/>
    <property type="evidence" value="ECO:0007669"/>
    <property type="project" value="UniProtKB-UniRule"/>
</dbReference>
<dbReference type="RefSeq" id="WP_092051720.1">
    <property type="nucleotide sequence ID" value="NZ_FNZF01000002.1"/>
</dbReference>
<dbReference type="UniPathway" id="UPA00068">
    <property type="reaction ID" value="UER00171"/>
</dbReference>
<dbReference type="InterPro" id="IPR050472">
    <property type="entry name" value="Anth_synth/Amidotransfase"/>
</dbReference>
<reference evidence="11" key="1">
    <citation type="submission" date="2016-10" db="EMBL/GenBank/DDBJ databases">
        <authorList>
            <person name="Varghese N."/>
            <person name="Submissions S."/>
        </authorList>
    </citation>
    <scope>NUCLEOTIDE SEQUENCE [LARGE SCALE GENOMIC DNA]</scope>
    <source>
        <strain evidence="11">CGMCC 1.6763</strain>
    </source>
</reference>
<evidence type="ECO:0000256" key="6">
    <source>
        <dbReference type="ARBA" id="ARBA00022962"/>
    </source>
</evidence>
<dbReference type="PRINTS" id="PR00097">
    <property type="entry name" value="ANTSNTHASEII"/>
</dbReference>
<dbReference type="PRINTS" id="PR00096">
    <property type="entry name" value="GATASE"/>
</dbReference>
<dbReference type="InterPro" id="IPR017926">
    <property type="entry name" value="GATASE"/>
</dbReference>
<evidence type="ECO:0000256" key="3">
    <source>
        <dbReference type="ARBA" id="ARBA00022598"/>
    </source>
</evidence>
<dbReference type="InterPro" id="IPR006274">
    <property type="entry name" value="CarbamoylP_synth_ssu"/>
</dbReference>
<keyword evidence="8" id="KW-0028">Amino-acid biosynthesis</keyword>